<accession>A0ABM6XQM2</accession>
<keyword evidence="1" id="KW-0812">Transmembrane</keyword>
<protein>
    <recommendedName>
        <fullName evidence="4">DUF3995 domain-containing protein</fullName>
    </recommendedName>
</protein>
<evidence type="ECO:0000313" key="3">
    <source>
        <dbReference type="Proteomes" id="UP000260457"/>
    </source>
</evidence>
<organism evidence="2 3">
    <name type="scientific">Peribacillus butanolivorans</name>
    <dbReference type="NCBI Taxonomy" id="421767"/>
    <lineage>
        <taxon>Bacteria</taxon>
        <taxon>Bacillati</taxon>
        <taxon>Bacillota</taxon>
        <taxon>Bacilli</taxon>
        <taxon>Bacillales</taxon>
        <taxon>Bacillaceae</taxon>
        <taxon>Peribacillus</taxon>
    </lineage>
</organism>
<evidence type="ECO:0008006" key="4">
    <source>
        <dbReference type="Google" id="ProtNLM"/>
    </source>
</evidence>
<evidence type="ECO:0000256" key="1">
    <source>
        <dbReference type="SAM" id="Phobius"/>
    </source>
</evidence>
<keyword evidence="1" id="KW-0472">Membrane</keyword>
<dbReference type="EMBL" id="CP030926">
    <property type="protein sequence ID" value="AXN40856.1"/>
    <property type="molecule type" value="Genomic_DNA"/>
</dbReference>
<keyword evidence="1" id="KW-1133">Transmembrane helix</keyword>
<keyword evidence="3" id="KW-1185">Reference proteome</keyword>
<feature type="transmembrane region" description="Helical" evidence="1">
    <location>
        <begin position="6"/>
        <end position="29"/>
    </location>
</feature>
<feature type="transmembrane region" description="Helical" evidence="1">
    <location>
        <begin position="50"/>
        <end position="72"/>
    </location>
</feature>
<reference evidence="2 3" key="1">
    <citation type="submission" date="2018-07" db="EMBL/GenBank/DDBJ databases">
        <title>The molecular basis for the intramolecular migration of carboxyl group in the catabolism of para-hydroxybenzoate via gentisate.</title>
        <authorList>
            <person name="Zhao H."/>
            <person name="Xu Y."/>
            <person name="Lin S."/>
            <person name="Spain J.C."/>
            <person name="Zhou N.-Y."/>
        </authorList>
    </citation>
    <scope>NUCLEOTIDE SEQUENCE [LARGE SCALE GENOMIC DNA]</scope>
    <source>
        <strain evidence="2 3">PHB-7a</strain>
    </source>
</reference>
<proteinExistence type="predicted"/>
<sequence>MKDMLGGSFVFVTGVIFLYSGLFQYKWLYEGIKQIEEGKINFLPFINSYWFWRLLFIGIGILLIFTTVNSYIRYVFL</sequence>
<evidence type="ECO:0000313" key="2">
    <source>
        <dbReference type="EMBL" id="AXN40856.1"/>
    </source>
</evidence>
<gene>
    <name evidence="2" type="ORF">DTO10_22415</name>
</gene>
<dbReference type="Proteomes" id="UP000260457">
    <property type="component" value="Chromosome"/>
</dbReference>
<name>A0ABM6XQM2_9BACI</name>